<protein>
    <recommendedName>
        <fullName evidence="4">Endonuclease/exonuclease/phosphatase domain-containing protein</fullName>
    </recommendedName>
</protein>
<dbReference type="PANTHER" id="PTHR47510:SF3">
    <property type="entry name" value="ENDO_EXONUCLEASE_PHOSPHATASE DOMAIN-CONTAINING PROTEIN"/>
    <property type="match status" value="1"/>
</dbReference>
<organism evidence="2 3">
    <name type="scientific">Mytilus coruscus</name>
    <name type="common">Sea mussel</name>
    <dbReference type="NCBI Taxonomy" id="42192"/>
    <lineage>
        <taxon>Eukaryota</taxon>
        <taxon>Metazoa</taxon>
        <taxon>Spiralia</taxon>
        <taxon>Lophotrochozoa</taxon>
        <taxon>Mollusca</taxon>
        <taxon>Bivalvia</taxon>
        <taxon>Autobranchia</taxon>
        <taxon>Pteriomorphia</taxon>
        <taxon>Mytilida</taxon>
        <taxon>Mytiloidea</taxon>
        <taxon>Mytilidae</taxon>
        <taxon>Mytilinae</taxon>
        <taxon>Mytilus</taxon>
    </lineage>
</organism>
<proteinExistence type="predicted"/>
<name>A0A6J8BI32_MYTCO</name>
<dbReference type="PANTHER" id="PTHR47510">
    <property type="entry name" value="REVERSE TRANSCRIPTASE DOMAIN-CONTAINING PROTEIN"/>
    <property type="match status" value="1"/>
</dbReference>
<gene>
    <name evidence="2" type="ORF">MCOR_19318</name>
</gene>
<dbReference type="Gene3D" id="3.60.10.10">
    <property type="entry name" value="Endonuclease/exonuclease/phosphatase"/>
    <property type="match status" value="1"/>
</dbReference>
<dbReference type="AlphaFoldDB" id="A0A6J8BI32"/>
<keyword evidence="1" id="KW-0812">Transmembrane</keyword>
<evidence type="ECO:0000313" key="3">
    <source>
        <dbReference type="Proteomes" id="UP000507470"/>
    </source>
</evidence>
<dbReference type="Proteomes" id="UP000507470">
    <property type="component" value="Unassembled WGS sequence"/>
</dbReference>
<accession>A0A6J8BI32</accession>
<sequence length="424" mass="49702">MISRFKLCIRKLYRTFSNLIAFYILLLCLLIICGDIEPNPGPERTQAYSEKTLSIFHCNIRNLRNKLNYIADIIEDYNVVFFTETHLDSNITDYDISITEFQTPVRKDRNSHGGGIIMYFKNNVHIIRRQDLEHDEIESMWFELKTKLRSILYRDLNKNFMSDLPSNIRDVSFINGLINIIDKATHFDTGTSSSSLLDPILVPYSIPVLDKDTIPIDRGISDNDGTYDTIDCGFSKSRTYIRSIWDYKRGEYDLMKQKVLNTNWENLISDVRDVNVAATNFTNTFINIASVCIPTREVTIRCDDKVWFDSNLRRETRKRDRLRKFFILSSSASAEHKYKQQRNKVDNLKKQAKKHFYATINENLDELKVANSKQYWKTIYMLIKSDRPSHDIPPLRDQDQNFNLAYEGTEKSEILNKYFCSISN</sequence>
<dbReference type="OrthoDB" id="6154567at2759"/>
<evidence type="ECO:0000256" key="1">
    <source>
        <dbReference type="SAM" id="Phobius"/>
    </source>
</evidence>
<reference evidence="2 3" key="1">
    <citation type="submission" date="2020-06" db="EMBL/GenBank/DDBJ databases">
        <authorList>
            <person name="Li R."/>
            <person name="Bekaert M."/>
        </authorList>
    </citation>
    <scope>NUCLEOTIDE SEQUENCE [LARGE SCALE GENOMIC DNA]</scope>
    <source>
        <strain evidence="3">wild</strain>
    </source>
</reference>
<keyword evidence="1" id="KW-1133">Transmembrane helix</keyword>
<keyword evidence="3" id="KW-1185">Reference proteome</keyword>
<dbReference type="InterPro" id="IPR036691">
    <property type="entry name" value="Endo/exonu/phosph_ase_sf"/>
</dbReference>
<keyword evidence="1" id="KW-0472">Membrane</keyword>
<feature type="transmembrane region" description="Helical" evidence="1">
    <location>
        <begin position="12"/>
        <end position="32"/>
    </location>
</feature>
<evidence type="ECO:0000313" key="2">
    <source>
        <dbReference type="EMBL" id="CAC5383585.1"/>
    </source>
</evidence>
<evidence type="ECO:0008006" key="4">
    <source>
        <dbReference type="Google" id="ProtNLM"/>
    </source>
</evidence>
<dbReference type="EMBL" id="CACVKT020003420">
    <property type="protein sequence ID" value="CAC5383585.1"/>
    <property type="molecule type" value="Genomic_DNA"/>
</dbReference>